<dbReference type="SUPFAM" id="SSF48371">
    <property type="entry name" value="ARM repeat"/>
    <property type="match status" value="1"/>
</dbReference>
<proteinExistence type="predicted"/>
<dbReference type="Pfam" id="PF22956">
    <property type="entry name" value="VPS15-like_hel"/>
    <property type="match status" value="1"/>
</dbReference>
<dbReference type="Proteomes" id="UP000036987">
    <property type="component" value="Unassembled WGS sequence"/>
</dbReference>
<gene>
    <name evidence="12" type="ORF">ZOSMA_282G00010</name>
</gene>
<dbReference type="GO" id="GO:0034272">
    <property type="term" value="C:phosphatidylinositol 3-kinase complex, class III, type II"/>
    <property type="evidence" value="ECO:0000318"/>
    <property type="project" value="GO_Central"/>
</dbReference>
<dbReference type="PANTHER" id="PTHR17583">
    <property type="entry name" value="PHOSPHOINOSITIDE 3-KINASE REGULATORY SUBUNIT 4"/>
    <property type="match status" value="1"/>
</dbReference>
<dbReference type="PROSITE" id="PS00108">
    <property type="entry name" value="PROTEIN_KINASE_ST"/>
    <property type="match status" value="1"/>
</dbReference>
<dbReference type="InterPro" id="IPR008271">
    <property type="entry name" value="Ser/Thr_kinase_AS"/>
</dbReference>
<dbReference type="SMART" id="SM00220">
    <property type="entry name" value="S_TKc"/>
    <property type="match status" value="1"/>
</dbReference>
<evidence type="ECO:0000256" key="1">
    <source>
        <dbReference type="ARBA" id="ARBA00012513"/>
    </source>
</evidence>
<dbReference type="InterPro" id="IPR020472">
    <property type="entry name" value="WD40_PAC1"/>
</dbReference>
<dbReference type="SUPFAM" id="SSF56112">
    <property type="entry name" value="Protein kinase-like (PK-like)"/>
    <property type="match status" value="1"/>
</dbReference>
<dbReference type="Pfam" id="PF00400">
    <property type="entry name" value="WD40"/>
    <property type="match status" value="3"/>
</dbReference>
<evidence type="ECO:0000313" key="13">
    <source>
        <dbReference type="Proteomes" id="UP000036987"/>
    </source>
</evidence>
<keyword evidence="7 12" id="KW-0418">Kinase</keyword>
<keyword evidence="8" id="KW-0067">ATP-binding</keyword>
<evidence type="ECO:0000256" key="7">
    <source>
        <dbReference type="ARBA" id="ARBA00022777"/>
    </source>
</evidence>
<dbReference type="InterPro" id="IPR045162">
    <property type="entry name" value="Vps15-like"/>
</dbReference>
<dbReference type="OMA" id="ATNTCRI"/>
<dbReference type="Gene3D" id="2.130.10.10">
    <property type="entry name" value="YVTN repeat-like/Quinoprotein amine dehydrogenase"/>
    <property type="match status" value="2"/>
</dbReference>
<dbReference type="PROSITE" id="PS50082">
    <property type="entry name" value="WD_REPEATS_2"/>
    <property type="match status" value="2"/>
</dbReference>
<protein>
    <recommendedName>
        <fullName evidence="1">non-specific serine/threonine protein kinase</fullName>
        <ecNumber evidence="1">2.7.11.1</ecNumber>
    </recommendedName>
</protein>
<evidence type="ECO:0000256" key="2">
    <source>
        <dbReference type="ARBA" id="ARBA00022527"/>
    </source>
</evidence>
<keyword evidence="2" id="KW-0723">Serine/threonine-protein kinase</keyword>
<dbReference type="GO" id="GO:0045324">
    <property type="term" value="P:late endosome to vacuole transport"/>
    <property type="evidence" value="ECO:0000318"/>
    <property type="project" value="GO_Central"/>
</dbReference>
<dbReference type="CDD" id="cd13980">
    <property type="entry name" value="STKc_Vps15"/>
    <property type="match status" value="1"/>
</dbReference>
<organism evidence="12 13">
    <name type="scientific">Zostera marina</name>
    <name type="common">Eelgrass</name>
    <dbReference type="NCBI Taxonomy" id="29655"/>
    <lineage>
        <taxon>Eukaryota</taxon>
        <taxon>Viridiplantae</taxon>
        <taxon>Streptophyta</taxon>
        <taxon>Embryophyta</taxon>
        <taxon>Tracheophyta</taxon>
        <taxon>Spermatophyta</taxon>
        <taxon>Magnoliopsida</taxon>
        <taxon>Liliopsida</taxon>
        <taxon>Zosteraceae</taxon>
        <taxon>Zostera</taxon>
    </lineage>
</organism>
<dbReference type="GO" id="GO:0005770">
    <property type="term" value="C:late endosome"/>
    <property type="evidence" value="ECO:0000318"/>
    <property type="project" value="GO_Central"/>
</dbReference>
<keyword evidence="6" id="KW-0547">Nucleotide-binding</keyword>
<dbReference type="PROSITE" id="PS50077">
    <property type="entry name" value="HEAT_REPEAT"/>
    <property type="match status" value="1"/>
</dbReference>
<dbReference type="GO" id="GO:0034271">
    <property type="term" value="C:phosphatidylinositol 3-kinase complex, class III, type I"/>
    <property type="evidence" value="ECO:0000318"/>
    <property type="project" value="GO_Central"/>
</dbReference>
<dbReference type="InterPro" id="IPR015943">
    <property type="entry name" value="WD40/YVTN_repeat-like_dom_sf"/>
</dbReference>
<dbReference type="PRINTS" id="PR00320">
    <property type="entry name" value="GPROTEINBRPT"/>
</dbReference>
<keyword evidence="5" id="KW-0677">Repeat</keyword>
<keyword evidence="4" id="KW-0808">Transferase</keyword>
<dbReference type="FunFam" id="1.10.510.10:FF:000722">
    <property type="entry name" value="Protein kinase family protein / WD-40 repeat family protein"/>
    <property type="match status" value="1"/>
</dbReference>
<evidence type="ECO:0000256" key="6">
    <source>
        <dbReference type="ARBA" id="ARBA00022741"/>
    </source>
</evidence>
<evidence type="ECO:0000256" key="4">
    <source>
        <dbReference type="ARBA" id="ARBA00022679"/>
    </source>
</evidence>
<dbReference type="OrthoDB" id="242910at2759"/>
<dbReference type="GO" id="GO:0006623">
    <property type="term" value="P:protein targeting to vacuole"/>
    <property type="evidence" value="ECO:0000318"/>
    <property type="project" value="GO_Central"/>
</dbReference>
<dbReference type="SUPFAM" id="SSF50978">
    <property type="entry name" value="WD40 repeat-like"/>
    <property type="match status" value="1"/>
</dbReference>
<dbReference type="Pfam" id="PF00069">
    <property type="entry name" value="Pkinase"/>
    <property type="match status" value="1"/>
</dbReference>
<evidence type="ECO:0000256" key="3">
    <source>
        <dbReference type="ARBA" id="ARBA00022574"/>
    </source>
</evidence>
<dbReference type="EC" id="2.7.11.1" evidence="1"/>
<feature type="repeat" description="WD" evidence="10">
    <location>
        <begin position="1499"/>
        <end position="1516"/>
    </location>
</feature>
<dbReference type="STRING" id="29655.A0A0K9PF70"/>
<evidence type="ECO:0000256" key="5">
    <source>
        <dbReference type="ARBA" id="ARBA00022737"/>
    </source>
</evidence>
<dbReference type="GO" id="GO:0004674">
    <property type="term" value="F:protein serine/threonine kinase activity"/>
    <property type="evidence" value="ECO:0000318"/>
    <property type="project" value="GO_Central"/>
</dbReference>
<evidence type="ECO:0000256" key="9">
    <source>
        <dbReference type="PROSITE-ProRule" id="PRU00103"/>
    </source>
</evidence>
<feature type="domain" description="Protein kinase" evidence="11">
    <location>
        <begin position="27"/>
        <end position="311"/>
    </location>
</feature>
<sequence>MGNKIARTTQVSEHEYYLHDLPSSYNLVFKEAVGNGRFFKSIICKHDEGLVLVKVYFKRGDQIDRKEYERRLTDIRGIFQNVQHRHLWPFQFWLETDKAAYLLRQYFFSNLHDRLTTRPFLSLIEKKWLAFQLLFAVKQSHENGVCHGDIKCENVLVTSWNWVYLTDFASFKPTYIPNDDPSDFSFFFDTGERRRCYLAPERFYEHLIEMQIQPDAPLKPSMDIFSLGCVIAELFLEGQPLFELSQLLAYRRRQYDPCPFLEKIPDAGIRKMILHMIQLDPETRLSCESYLQEYGSIVFPGYFTPFLHKFFSCLIPVDPDTRVAVTQGAFQEIQRQIIDGKSCENIVPNTDEFCEETKPASKHGVASLNEILGNKQVSDEETTSSQSQLIGEITYLLKSVEQRESTKTMPEIVSSHTDNTTVITPNANHLKQNVYNRQNVPMPKEYIQKEGYYPLRRILRNDLKSLIDKYNSEPDALLLSFFPGDRCTLRCEGILLIASLLCSCMQSAKQPQLRRGALLMLMSSSLYIDSEDLLQHVIPYIILMLPDTSAIVRCAALEALCNILPLVEDFPPSDAKIFPEYILPMLSKVPDDSEESVRICYASNIFKIALTAYRFLFISNRLSESDVVDNKQTLSTKLPTSAIETQCKKQTLNLDVELSKLRKSIAEIVQELVMGNKNTPGIRRALLQDIGHLCYFFGQSQSNDFLLPILPAFLNDRDEQLRSDFYEKIVFVCFFVGQKSVEEYLFPYIEQAIGDDMEVVTVNALECLTMLSKSRLLRKNILLEMIERAFPLLFHPILWIKRAAVSFIAASSESLGPVDSDIYLYSLLRPFLYRKPPSLSSEVILLSCLKSSTSKHEFYQILKDARSSDMLERHRKIWYNSGYSNQMEAIEHSDRNHSNEDNIVSKDTSEKTRIIGSTSYNNIDSILPEKKQFSGIMSTHVTGGNSLLYDKRPSEGIPMYSFSMGKRFMLIGTSSSDTLLQWISVGIGSPSPPLLDPVSKSFLSTTEHPKLFSGSIYNISNASKKIPLSLQDLESREIDRSSILNRKIHDLSVSDALKASTVASVEDISPQSDTSSVLASYTSNSADTGWRPHGVLMVHLQEHRSAVNDIAISNDNNFFVSASDDSTVKVWDTRKLEKDISFRSRLTYHLDGTKALCTTMLNGGTQVVVGASDGQIHLFSVDYISKSEGGVERYSGIADIQKKQVGEGAIRSILNCPAGNGSYSHTVLYSTQLCGIQVWDTRTDSMSWRFKASPDKGSVSSLVMGACGNWFVSGTSRGVLTLWDMRFLLPVNSWRYSKICPVEKICSFVPTTNSTVFAMGRPLIYVAAGCNEVSLWNAENGSCHQVFRIAGCEGVPESPSNIPWALTKSCSKQNMKRNNTPKYGTDDLSEPPNRLSGVRSLLPLPGGDLLTGGTDRKIRYWDHNSPGRSFCVCGPSKKVVTSKDVYDLQSKFGIQIVQETNHRSTTSRPTEKSLHAVASADSASFHCDSILSLASVKLNNRLLISGSRDGAVKVWK</sequence>
<comment type="caution">
    <text evidence="12">The sequence shown here is derived from an EMBL/GenBank/DDBJ whole genome shotgun (WGS) entry which is preliminary data.</text>
</comment>
<dbReference type="Gene3D" id="1.25.10.10">
    <property type="entry name" value="Leucine-rich Repeat Variant"/>
    <property type="match status" value="2"/>
</dbReference>
<evidence type="ECO:0000259" key="11">
    <source>
        <dbReference type="PROSITE" id="PS50011"/>
    </source>
</evidence>
<keyword evidence="3 10" id="KW-0853">WD repeat</keyword>
<dbReference type="SMART" id="SM00320">
    <property type="entry name" value="WD40"/>
    <property type="match status" value="5"/>
</dbReference>
<evidence type="ECO:0000256" key="10">
    <source>
        <dbReference type="PROSITE-ProRule" id="PRU00221"/>
    </source>
</evidence>
<dbReference type="GO" id="GO:0000425">
    <property type="term" value="P:pexophagy"/>
    <property type="evidence" value="ECO:0000318"/>
    <property type="project" value="GO_Central"/>
</dbReference>
<dbReference type="GO" id="GO:0005524">
    <property type="term" value="F:ATP binding"/>
    <property type="evidence" value="ECO:0007669"/>
    <property type="project" value="UniProtKB-KW"/>
</dbReference>
<dbReference type="InterPro" id="IPR011009">
    <property type="entry name" value="Kinase-like_dom_sf"/>
</dbReference>
<dbReference type="InterPro" id="IPR011989">
    <property type="entry name" value="ARM-like"/>
</dbReference>
<dbReference type="FunFam" id="1.25.10.10:FF:000370">
    <property type="entry name" value="phosphoinositide 3-kinase regulatory subunit 4-like"/>
    <property type="match status" value="1"/>
</dbReference>
<name>A0A0K9PF70_ZOSMR</name>
<evidence type="ECO:0000313" key="12">
    <source>
        <dbReference type="EMBL" id="KMZ66902.1"/>
    </source>
</evidence>
<feature type="repeat" description="HEAT" evidence="9">
    <location>
        <begin position="706"/>
        <end position="744"/>
    </location>
</feature>
<dbReference type="InterPro" id="IPR016024">
    <property type="entry name" value="ARM-type_fold"/>
</dbReference>
<dbReference type="GO" id="GO:0071561">
    <property type="term" value="C:nucleus-vacuole junction"/>
    <property type="evidence" value="ECO:0000318"/>
    <property type="project" value="GO_Central"/>
</dbReference>
<dbReference type="InterPro" id="IPR000719">
    <property type="entry name" value="Prot_kinase_dom"/>
</dbReference>
<accession>A0A0K9PF70</accession>
<dbReference type="InterPro" id="IPR055231">
    <property type="entry name" value="2AA_helical"/>
</dbReference>
<dbReference type="Gene3D" id="1.10.510.10">
    <property type="entry name" value="Transferase(Phosphotransferase) domain 1"/>
    <property type="match status" value="1"/>
</dbReference>
<dbReference type="InterPro" id="IPR021133">
    <property type="entry name" value="HEAT_type_2"/>
</dbReference>
<dbReference type="PROSITE" id="PS50011">
    <property type="entry name" value="PROTEIN_KINASE_DOM"/>
    <property type="match status" value="1"/>
</dbReference>
<reference evidence="13" key="1">
    <citation type="journal article" date="2016" name="Nature">
        <title>The genome of the seagrass Zostera marina reveals angiosperm adaptation to the sea.</title>
        <authorList>
            <person name="Olsen J.L."/>
            <person name="Rouze P."/>
            <person name="Verhelst B."/>
            <person name="Lin Y.-C."/>
            <person name="Bayer T."/>
            <person name="Collen J."/>
            <person name="Dattolo E."/>
            <person name="De Paoli E."/>
            <person name="Dittami S."/>
            <person name="Maumus F."/>
            <person name="Michel G."/>
            <person name="Kersting A."/>
            <person name="Lauritano C."/>
            <person name="Lohaus R."/>
            <person name="Toepel M."/>
            <person name="Tonon T."/>
            <person name="Vanneste K."/>
            <person name="Amirebrahimi M."/>
            <person name="Brakel J."/>
            <person name="Bostroem C."/>
            <person name="Chovatia M."/>
            <person name="Grimwood J."/>
            <person name="Jenkins J.W."/>
            <person name="Jueterbock A."/>
            <person name="Mraz A."/>
            <person name="Stam W.T."/>
            <person name="Tice H."/>
            <person name="Bornberg-Bauer E."/>
            <person name="Green P.J."/>
            <person name="Pearson G.A."/>
            <person name="Procaccini G."/>
            <person name="Duarte C.M."/>
            <person name="Schmutz J."/>
            <person name="Reusch T.B.H."/>
            <person name="Van de Peer Y."/>
        </authorList>
    </citation>
    <scope>NUCLEOTIDE SEQUENCE [LARGE SCALE GENOMIC DNA]</scope>
    <source>
        <strain evidence="13">cv. Finnish</strain>
    </source>
</reference>
<dbReference type="PANTHER" id="PTHR17583:SF0">
    <property type="entry name" value="PHOSPHOINOSITIDE 3-KINASE REGULATORY SUBUNIT 4"/>
    <property type="match status" value="1"/>
</dbReference>
<dbReference type="EMBL" id="LFYR01000938">
    <property type="protein sequence ID" value="KMZ66902.1"/>
    <property type="molecule type" value="Genomic_DNA"/>
</dbReference>
<dbReference type="InterPro" id="IPR001680">
    <property type="entry name" value="WD40_rpt"/>
</dbReference>
<dbReference type="PROSITE" id="PS50294">
    <property type="entry name" value="WD_REPEATS_REGION"/>
    <property type="match status" value="2"/>
</dbReference>
<evidence type="ECO:0000256" key="8">
    <source>
        <dbReference type="ARBA" id="ARBA00022840"/>
    </source>
</evidence>
<dbReference type="InterPro" id="IPR036322">
    <property type="entry name" value="WD40_repeat_dom_sf"/>
</dbReference>
<feature type="repeat" description="WD" evidence="10">
    <location>
        <begin position="1100"/>
        <end position="1141"/>
    </location>
</feature>
<keyword evidence="13" id="KW-1185">Reference proteome</keyword>